<dbReference type="EMBL" id="JACHIA010000009">
    <property type="protein sequence ID" value="MBB6071480.1"/>
    <property type="molecule type" value="Genomic_DNA"/>
</dbReference>
<dbReference type="PROSITE" id="PS51257">
    <property type="entry name" value="PROKAR_LIPOPROTEIN"/>
    <property type="match status" value="1"/>
</dbReference>
<dbReference type="GO" id="GO:0043190">
    <property type="term" value="C:ATP-binding cassette (ABC) transporter complex"/>
    <property type="evidence" value="ECO:0007669"/>
    <property type="project" value="InterPro"/>
</dbReference>
<dbReference type="InterPro" id="IPR030678">
    <property type="entry name" value="Peptide/Ni-bd"/>
</dbReference>
<keyword evidence="2" id="KW-0813">Transport</keyword>
<dbReference type="Proteomes" id="UP000582837">
    <property type="component" value="Unassembled WGS sequence"/>
</dbReference>
<dbReference type="PANTHER" id="PTHR30290:SF9">
    <property type="entry name" value="OLIGOPEPTIDE-BINDING PROTEIN APPA"/>
    <property type="match status" value="1"/>
</dbReference>
<dbReference type="Pfam" id="PF00496">
    <property type="entry name" value="SBP_bac_5"/>
    <property type="match status" value="1"/>
</dbReference>
<keyword evidence="7" id="KW-1185">Reference proteome</keyword>
<evidence type="ECO:0000256" key="1">
    <source>
        <dbReference type="ARBA" id="ARBA00005695"/>
    </source>
</evidence>
<dbReference type="Gene3D" id="3.40.190.10">
    <property type="entry name" value="Periplasmic binding protein-like II"/>
    <property type="match status" value="1"/>
</dbReference>
<sequence length="557" mass="60948">MRRGAPAGALLLLAAMAAACGGGGDKGASGGPDVPPPPGGYKTFAGGPPGGTLIVLAEGEPDDLNPLTYDGNPAFQAVRLMFRALARRDSTLVTYTPDLLERWEQPDPATVLLHVRPGLKWHDGRPVTAEDVVFTIERQKDPKTASPRLQDVAGVETVRVVDPMTAEVKLNRTGPSTLNALLEVVPVPKHLLGSVAPEQFRFQPFSQRPVGNGLFRFGQWQKGQQLTLLANPDAPEGRPSLERIVIRLIPEPTARLTELMNGNGDLAKVPAHQYRELQNARGIKLYTAAQVRPAWIAFNTQKAPVNDPAVRRAILMGVNRDTIVRALFGPQGRAALTPIPPRIDPSGGAVRPIPYNQAEAGRLLDGAGWRDSNGDGVRDKGGVPLAIQVEFSAADPVRGDMLVAMQAQLKRIGVDLQPRQYERTTWVERLRGRTYTASFWGWGWGPGVMGPNAEAIWHSRSIPPKGPNFAGYSNPRVDALIDSVLVGNDTTVARGQWARMEQMVIDDAVYAPIFLDPEFYAASDRFANVKFRGPEWWEDVIFWSVPQNRRIARDRTR</sequence>
<dbReference type="InterPro" id="IPR000914">
    <property type="entry name" value="SBP_5_dom"/>
</dbReference>
<dbReference type="SUPFAM" id="SSF53850">
    <property type="entry name" value="Periplasmic binding protein-like II"/>
    <property type="match status" value="1"/>
</dbReference>
<accession>A0A841H0D5</accession>
<evidence type="ECO:0000259" key="5">
    <source>
        <dbReference type="Pfam" id="PF00496"/>
    </source>
</evidence>
<dbReference type="GO" id="GO:0015833">
    <property type="term" value="P:peptide transport"/>
    <property type="evidence" value="ECO:0007669"/>
    <property type="project" value="TreeGrafter"/>
</dbReference>
<feature type="chain" id="PRO_5032999850" evidence="4">
    <location>
        <begin position="20"/>
        <end position="557"/>
    </location>
</feature>
<dbReference type="Gene3D" id="3.90.76.10">
    <property type="entry name" value="Dipeptide-binding Protein, Domain 1"/>
    <property type="match status" value="1"/>
</dbReference>
<keyword evidence="3 4" id="KW-0732">Signal</keyword>
<gene>
    <name evidence="6" type="ORF">HNQ61_003108</name>
</gene>
<dbReference type="PIRSF" id="PIRSF002741">
    <property type="entry name" value="MppA"/>
    <property type="match status" value="1"/>
</dbReference>
<feature type="domain" description="Solute-binding protein family 5" evidence="5">
    <location>
        <begin position="95"/>
        <end position="459"/>
    </location>
</feature>
<feature type="signal peptide" evidence="4">
    <location>
        <begin position="1"/>
        <end position="19"/>
    </location>
</feature>
<dbReference type="GO" id="GO:0030288">
    <property type="term" value="C:outer membrane-bounded periplasmic space"/>
    <property type="evidence" value="ECO:0007669"/>
    <property type="project" value="UniProtKB-ARBA"/>
</dbReference>
<dbReference type="Gene3D" id="3.10.105.10">
    <property type="entry name" value="Dipeptide-binding Protein, Domain 3"/>
    <property type="match status" value="1"/>
</dbReference>
<comment type="caution">
    <text evidence="6">The sequence shown here is derived from an EMBL/GenBank/DDBJ whole genome shotgun (WGS) entry which is preliminary data.</text>
</comment>
<evidence type="ECO:0000313" key="6">
    <source>
        <dbReference type="EMBL" id="MBB6071480.1"/>
    </source>
</evidence>
<dbReference type="PANTHER" id="PTHR30290">
    <property type="entry name" value="PERIPLASMIC BINDING COMPONENT OF ABC TRANSPORTER"/>
    <property type="match status" value="1"/>
</dbReference>
<evidence type="ECO:0000256" key="2">
    <source>
        <dbReference type="ARBA" id="ARBA00022448"/>
    </source>
</evidence>
<comment type="similarity">
    <text evidence="1">Belongs to the bacterial solute-binding protein 5 family.</text>
</comment>
<reference evidence="6 7" key="1">
    <citation type="submission" date="2020-08" db="EMBL/GenBank/DDBJ databases">
        <title>Genomic Encyclopedia of Type Strains, Phase IV (KMG-IV): sequencing the most valuable type-strain genomes for metagenomic binning, comparative biology and taxonomic classification.</title>
        <authorList>
            <person name="Goeker M."/>
        </authorList>
    </citation>
    <scope>NUCLEOTIDE SEQUENCE [LARGE SCALE GENOMIC DNA]</scope>
    <source>
        <strain evidence="6 7">DSM 29007</strain>
    </source>
</reference>
<evidence type="ECO:0000313" key="7">
    <source>
        <dbReference type="Proteomes" id="UP000582837"/>
    </source>
</evidence>
<dbReference type="InterPro" id="IPR039424">
    <property type="entry name" value="SBP_5"/>
</dbReference>
<evidence type="ECO:0000256" key="4">
    <source>
        <dbReference type="SAM" id="SignalP"/>
    </source>
</evidence>
<dbReference type="AlphaFoldDB" id="A0A841H0D5"/>
<name>A0A841H0D5_9BACT</name>
<protein>
    <submittedName>
        <fullName evidence="6">Peptide/nickel transport system substrate-binding protein</fullName>
    </submittedName>
</protein>
<proteinExistence type="inferred from homology"/>
<dbReference type="GO" id="GO:1904680">
    <property type="term" value="F:peptide transmembrane transporter activity"/>
    <property type="evidence" value="ECO:0007669"/>
    <property type="project" value="TreeGrafter"/>
</dbReference>
<dbReference type="RefSeq" id="WP_170035018.1">
    <property type="nucleotide sequence ID" value="NZ_JABDTL010000001.1"/>
</dbReference>
<organism evidence="6 7">
    <name type="scientific">Longimicrobium terrae</name>
    <dbReference type="NCBI Taxonomy" id="1639882"/>
    <lineage>
        <taxon>Bacteria</taxon>
        <taxon>Pseudomonadati</taxon>
        <taxon>Gemmatimonadota</taxon>
        <taxon>Longimicrobiia</taxon>
        <taxon>Longimicrobiales</taxon>
        <taxon>Longimicrobiaceae</taxon>
        <taxon>Longimicrobium</taxon>
    </lineage>
</organism>
<evidence type="ECO:0000256" key="3">
    <source>
        <dbReference type="ARBA" id="ARBA00022729"/>
    </source>
</evidence>